<comment type="caution">
    <text evidence="1">The sequence shown here is derived from an EMBL/GenBank/DDBJ whole genome shotgun (WGS) entry which is preliminary data.</text>
</comment>
<evidence type="ECO:0000313" key="2">
    <source>
        <dbReference type="Proteomes" id="UP000489190"/>
    </source>
</evidence>
<organism evidence="1 2">
    <name type="scientific">Pseudomonas helleri</name>
    <dbReference type="NCBI Taxonomy" id="1608996"/>
    <lineage>
        <taxon>Bacteria</taxon>
        <taxon>Pseudomonadati</taxon>
        <taxon>Pseudomonadota</taxon>
        <taxon>Gammaproteobacteria</taxon>
        <taxon>Pseudomonadales</taxon>
        <taxon>Pseudomonadaceae</taxon>
        <taxon>Pseudomonas</taxon>
    </lineage>
</organism>
<dbReference type="Proteomes" id="UP000489190">
    <property type="component" value="Unassembled WGS sequence"/>
</dbReference>
<reference evidence="1 2" key="1">
    <citation type="submission" date="2019-10" db="EMBL/GenBank/DDBJ databases">
        <title>Evaluation of single-gene subtyping targets for Pseudomonas.</title>
        <authorList>
            <person name="Reichler S.J."/>
            <person name="Orsi R.H."/>
            <person name="Wiedmann M."/>
            <person name="Martin N.H."/>
            <person name="Murphy S.I."/>
        </authorList>
    </citation>
    <scope>NUCLEOTIDE SEQUENCE [LARGE SCALE GENOMIC DNA]</scope>
    <source>
        <strain evidence="1 2">FSL R10-3254</strain>
    </source>
</reference>
<name>A0A7X2C6I2_9PSED</name>
<evidence type="ECO:0000313" key="1">
    <source>
        <dbReference type="EMBL" id="MQT92931.1"/>
    </source>
</evidence>
<dbReference type="RefSeq" id="WP_153331080.1">
    <property type="nucleotide sequence ID" value="NZ_WIWG01000197.1"/>
</dbReference>
<dbReference type="EMBL" id="WIWI01000237">
    <property type="protein sequence ID" value="MQT92931.1"/>
    <property type="molecule type" value="Genomic_DNA"/>
</dbReference>
<proteinExistence type="predicted"/>
<dbReference type="AlphaFoldDB" id="A0A7X2C6I2"/>
<protein>
    <submittedName>
        <fullName evidence="1">Uncharacterized protein</fullName>
    </submittedName>
</protein>
<sequence length="48" mass="5345">MTTLGLIPKLYEQFGIWGAPVDSFLVLAELLTNVALLQLLEKWQQVSG</sequence>
<gene>
    <name evidence="1" type="ORF">GHO39_28115</name>
</gene>
<accession>A0A7X2C6I2</accession>